<dbReference type="Gene3D" id="3.40.250.10">
    <property type="entry name" value="Rhodanese-like domain"/>
    <property type="match status" value="2"/>
</dbReference>
<evidence type="ECO:0000259" key="3">
    <source>
        <dbReference type="PROSITE" id="PS50206"/>
    </source>
</evidence>
<sequence length="287" mass="31127">MSYETVISPEALATGLEAAREGSADWLVLDARFTLDDEDWGRRVHRESHIPGALFADLATDLSGPIIAGVTGRRPLPALAVWAATLSRWGVRPETQIVTYDSSGGMMAAARLWWMLRWAGHDRVAVLDGGWPAWIAEGRPADTSVATRTPVPFQGHERAAFVADVGLVDEIRLNPTWALFDSRSEEGFHGLGVYQDPVRGHIPGARLANRADTLDGAGRFRSPAELRAHYAALFGDVPVERVVFYCGSGVTAAQNLLALAHAGLGDARHYVGSWSEWITDPSRPVAL</sequence>
<dbReference type="PANTHER" id="PTHR11364:SF27">
    <property type="entry name" value="SULFURTRANSFERASE"/>
    <property type="match status" value="1"/>
</dbReference>
<evidence type="ECO:0000313" key="5">
    <source>
        <dbReference type="Proteomes" id="UP000332515"/>
    </source>
</evidence>
<comment type="caution">
    <text evidence="4">The sequence shown here is derived from an EMBL/GenBank/DDBJ whole genome shotgun (WGS) entry which is preliminary data.</text>
</comment>
<dbReference type="InterPro" id="IPR045078">
    <property type="entry name" value="TST/MPST-like"/>
</dbReference>
<organism evidence="4 5">
    <name type="scientific">Segnochrobactrum spirostomi</name>
    <dbReference type="NCBI Taxonomy" id="2608987"/>
    <lineage>
        <taxon>Bacteria</taxon>
        <taxon>Pseudomonadati</taxon>
        <taxon>Pseudomonadota</taxon>
        <taxon>Alphaproteobacteria</taxon>
        <taxon>Hyphomicrobiales</taxon>
        <taxon>Segnochrobactraceae</taxon>
        <taxon>Segnochrobactrum</taxon>
    </lineage>
</organism>
<name>A0A6A7YBB1_9HYPH</name>
<dbReference type="SMART" id="SM00450">
    <property type="entry name" value="RHOD"/>
    <property type="match status" value="2"/>
</dbReference>
<dbReference type="GO" id="GO:0004792">
    <property type="term" value="F:thiosulfate-cyanide sulfurtransferase activity"/>
    <property type="evidence" value="ECO:0007669"/>
    <property type="project" value="TreeGrafter"/>
</dbReference>
<evidence type="ECO:0000313" key="4">
    <source>
        <dbReference type="EMBL" id="MQT14952.1"/>
    </source>
</evidence>
<dbReference type="PANTHER" id="PTHR11364">
    <property type="entry name" value="THIOSULFATE SULFERTANSFERASE"/>
    <property type="match status" value="1"/>
</dbReference>
<accession>A0A6A7YBB1</accession>
<dbReference type="InterPro" id="IPR001763">
    <property type="entry name" value="Rhodanese-like_dom"/>
</dbReference>
<dbReference type="Pfam" id="PF00581">
    <property type="entry name" value="Rhodanese"/>
    <property type="match status" value="2"/>
</dbReference>
<keyword evidence="2" id="KW-0677">Repeat</keyword>
<dbReference type="AlphaFoldDB" id="A0A6A7YBB1"/>
<protein>
    <submittedName>
        <fullName evidence="4">Sulfurtransferase</fullName>
    </submittedName>
</protein>
<feature type="domain" description="Rhodanese" evidence="3">
    <location>
        <begin position="22"/>
        <end position="143"/>
    </location>
</feature>
<dbReference type="InterPro" id="IPR036873">
    <property type="entry name" value="Rhodanese-like_dom_sf"/>
</dbReference>
<reference evidence="4 5" key="1">
    <citation type="submission" date="2019-09" db="EMBL/GenBank/DDBJ databases">
        <title>Segnochrobactrum spirostomi gen. nov., sp. nov., isolated from the ciliate Spirostomum cf. yagiui and description of a novel family, Segnochrobactraceae fam. nov. within the order Rhizobiales of the class Alphaproteobacteria.</title>
        <authorList>
            <person name="Akter S."/>
            <person name="Shazib S.U.A."/>
            <person name="Shin M.K."/>
        </authorList>
    </citation>
    <scope>NUCLEOTIDE SEQUENCE [LARGE SCALE GENOMIC DNA]</scope>
    <source>
        <strain evidence="4 5">Sp-1</strain>
    </source>
</reference>
<evidence type="ECO:0000256" key="2">
    <source>
        <dbReference type="ARBA" id="ARBA00022737"/>
    </source>
</evidence>
<keyword evidence="1 4" id="KW-0808">Transferase</keyword>
<evidence type="ECO:0000256" key="1">
    <source>
        <dbReference type="ARBA" id="ARBA00022679"/>
    </source>
</evidence>
<gene>
    <name evidence="4" type="ORF">F0357_20305</name>
</gene>
<dbReference type="EMBL" id="VWNA01000002">
    <property type="protein sequence ID" value="MQT14952.1"/>
    <property type="molecule type" value="Genomic_DNA"/>
</dbReference>
<keyword evidence="5" id="KW-1185">Reference proteome</keyword>
<feature type="domain" description="Rhodanese" evidence="3">
    <location>
        <begin position="173"/>
        <end position="286"/>
    </location>
</feature>
<dbReference type="CDD" id="cd01448">
    <property type="entry name" value="TST_Repeat_1"/>
    <property type="match status" value="1"/>
</dbReference>
<dbReference type="Proteomes" id="UP000332515">
    <property type="component" value="Unassembled WGS sequence"/>
</dbReference>
<dbReference type="SUPFAM" id="SSF52821">
    <property type="entry name" value="Rhodanese/Cell cycle control phosphatase"/>
    <property type="match status" value="2"/>
</dbReference>
<proteinExistence type="predicted"/>
<dbReference type="PROSITE" id="PS50206">
    <property type="entry name" value="RHODANESE_3"/>
    <property type="match status" value="2"/>
</dbReference>
<dbReference type="CDD" id="cd01449">
    <property type="entry name" value="TST_Repeat_2"/>
    <property type="match status" value="1"/>
</dbReference>
<dbReference type="RefSeq" id="WP_153488653.1">
    <property type="nucleotide sequence ID" value="NZ_VWNA01000002.1"/>
</dbReference>